<dbReference type="STRING" id="1802555.A2755_02230"/>
<dbReference type="InterPro" id="IPR004095">
    <property type="entry name" value="TGS"/>
</dbReference>
<dbReference type="EMBL" id="MGIP01000011">
    <property type="protein sequence ID" value="OGM91200.1"/>
    <property type="molecule type" value="Genomic_DNA"/>
</dbReference>
<dbReference type="PANTHER" id="PTHR21262:SF31">
    <property type="entry name" value="GTP PYROPHOSPHOKINASE"/>
    <property type="match status" value="1"/>
</dbReference>
<evidence type="ECO:0008006" key="6">
    <source>
        <dbReference type="Google" id="ProtNLM"/>
    </source>
</evidence>
<dbReference type="InterPro" id="IPR004811">
    <property type="entry name" value="RelA/Spo_fam"/>
</dbReference>
<evidence type="ECO:0000256" key="1">
    <source>
        <dbReference type="RuleBase" id="RU003847"/>
    </source>
</evidence>
<protein>
    <recommendedName>
        <fullName evidence="6">TGS domain-containing protein</fullName>
    </recommendedName>
</protein>
<proteinExistence type="inferred from homology"/>
<dbReference type="Gene3D" id="3.10.20.30">
    <property type="match status" value="1"/>
</dbReference>
<dbReference type="SUPFAM" id="SSF55021">
    <property type="entry name" value="ACT-like"/>
    <property type="match status" value="1"/>
</dbReference>
<dbReference type="InterPro" id="IPR007685">
    <property type="entry name" value="RelA_SpoT"/>
</dbReference>
<dbReference type="InterPro" id="IPR003607">
    <property type="entry name" value="HD/PDEase_dom"/>
</dbReference>
<feature type="domain" description="TGS" evidence="3">
    <location>
        <begin position="394"/>
        <end position="455"/>
    </location>
</feature>
<dbReference type="FunFam" id="1.10.3210.10:FF:000001">
    <property type="entry name" value="GTP pyrophosphokinase RelA"/>
    <property type="match status" value="1"/>
</dbReference>
<sequence length="565" mass="64198">MSVSELTTLHTLNFPADPAGVELIGSAYAFAEKAHADQKRASGEKYFIHLTETARQLALWKLDAQTIAAGLLHDTIEDCGVSPDEISKLFGPEILFLIEGVTKLSKLRYRGQERSLESLRKMMLAVSKDLRIIFIKLADRLHNMRTLGHLPAAKRKGVSLETAEVYAPLAVRLGMQSLAGELEDLAFPYLHPDAYKWMQKNLKETYTERNAYLTRVIPVLEKAFAEHHISAIRIDHRAKRMASLYKKLLRYDMDIDRVYDLVAVRIIVDKVEECYLVLGILHQLWKPLPGRIKDYIALPKPNGYQSLHTTVFCVDNRPTEFQIRTLSMHEYNENGTAAHWFYQSQKGTKAYRHNISASAKTQETNIISQLKEWQNQFPGSQEFVEALKVDIFSDRIFVLTPKGEVIDLPAGSTPVDFAYRVHSEVGNTCVGAKVNNKIVTLDYVLQSGDMVEILTQKNKKPSETWMQFIKTRYAAKKIKSALVKKMAIPKKTEYRITCLDRVGLIKDISLVFSRNKISIKSVQSSDDRFPVVKVVADIPTKEKAEDILIKLRKIEGVKEISYALT</sequence>
<comment type="similarity">
    <text evidence="1">Belongs to the relA/spoT family.</text>
</comment>
<dbReference type="Pfam" id="PF02824">
    <property type="entry name" value="TGS"/>
    <property type="match status" value="1"/>
</dbReference>
<dbReference type="PROSITE" id="PS51671">
    <property type="entry name" value="ACT"/>
    <property type="match status" value="1"/>
</dbReference>
<dbReference type="SMART" id="SM00954">
    <property type="entry name" value="RelA_SpoT"/>
    <property type="match status" value="1"/>
</dbReference>
<name>A0A1F8DRE8_9BACT</name>
<evidence type="ECO:0000313" key="4">
    <source>
        <dbReference type="EMBL" id="OGM91200.1"/>
    </source>
</evidence>
<dbReference type="Pfam" id="PF13291">
    <property type="entry name" value="ACT_4"/>
    <property type="match status" value="1"/>
</dbReference>
<comment type="function">
    <text evidence="1">In eubacteria ppGpp (guanosine 3'-diphosphate 5'-diphosphate) is a mediator of the stringent response that coordinates a variety of cellular activities in response to changes in nutritional abundance.</text>
</comment>
<dbReference type="SMART" id="SM00471">
    <property type="entry name" value="HDc"/>
    <property type="match status" value="1"/>
</dbReference>
<dbReference type="Gene3D" id="3.30.460.10">
    <property type="entry name" value="Beta Polymerase, domain 2"/>
    <property type="match status" value="1"/>
</dbReference>
<evidence type="ECO:0000313" key="5">
    <source>
        <dbReference type="Proteomes" id="UP000177029"/>
    </source>
</evidence>
<dbReference type="AlphaFoldDB" id="A0A1F8DRE8"/>
<dbReference type="Gene3D" id="1.10.3210.10">
    <property type="entry name" value="Hypothetical protein af1432"/>
    <property type="match status" value="1"/>
</dbReference>
<dbReference type="Proteomes" id="UP000177029">
    <property type="component" value="Unassembled WGS sequence"/>
</dbReference>
<evidence type="ECO:0000259" key="2">
    <source>
        <dbReference type="PROSITE" id="PS51671"/>
    </source>
</evidence>
<dbReference type="PANTHER" id="PTHR21262">
    <property type="entry name" value="GUANOSINE-3',5'-BIS DIPHOSPHATE 3'-PYROPHOSPHOHYDROLASE"/>
    <property type="match status" value="1"/>
</dbReference>
<dbReference type="CDD" id="cd00077">
    <property type="entry name" value="HDc"/>
    <property type="match status" value="1"/>
</dbReference>
<dbReference type="InterPro" id="IPR043519">
    <property type="entry name" value="NT_sf"/>
</dbReference>
<evidence type="ECO:0000259" key="3">
    <source>
        <dbReference type="PROSITE" id="PS51880"/>
    </source>
</evidence>
<dbReference type="InterPro" id="IPR002912">
    <property type="entry name" value="ACT_dom"/>
</dbReference>
<dbReference type="NCBIfam" id="TIGR00691">
    <property type="entry name" value="spoT_relA"/>
    <property type="match status" value="1"/>
</dbReference>
<dbReference type="InterPro" id="IPR033655">
    <property type="entry name" value="TGS_RelA/SpoT"/>
</dbReference>
<dbReference type="SUPFAM" id="SSF109604">
    <property type="entry name" value="HD-domain/PDEase-like"/>
    <property type="match status" value="1"/>
</dbReference>
<dbReference type="SUPFAM" id="SSF81301">
    <property type="entry name" value="Nucleotidyltransferase"/>
    <property type="match status" value="1"/>
</dbReference>
<dbReference type="GO" id="GO:0005886">
    <property type="term" value="C:plasma membrane"/>
    <property type="evidence" value="ECO:0007669"/>
    <property type="project" value="TreeGrafter"/>
</dbReference>
<dbReference type="InterPro" id="IPR012675">
    <property type="entry name" value="Beta-grasp_dom_sf"/>
</dbReference>
<dbReference type="Pfam" id="PF04607">
    <property type="entry name" value="RelA_SpoT"/>
    <property type="match status" value="1"/>
</dbReference>
<comment type="caution">
    <text evidence="4">The sequence shown here is derived from an EMBL/GenBank/DDBJ whole genome shotgun (WGS) entry which is preliminary data.</text>
</comment>
<dbReference type="InterPro" id="IPR045865">
    <property type="entry name" value="ACT-like_dom_sf"/>
</dbReference>
<feature type="domain" description="ACT" evidence="2">
    <location>
        <begin position="493"/>
        <end position="565"/>
    </location>
</feature>
<dbReference type="Pfam" id="PF13328">
    <property type="entry name" value="HD_4"/>
    <property type="match status" value="1"/>
</dbReference>
<organism evidence="4 5">
    <name type="scientific">Candidatus Wolfebacteria bacterium RIFCSPHIGHO2_01_FULL_48_22</name>
    <dbReference type="NCBI Taxonomy" id="1802555"/>
    <lineage>
        <taxon>Bacteria</taxon>
        <taxon>Candidatus Wolfeibacteriota</taxon>
    </lineage>
</organism>
<dbReference type="GO" id="GO:0015969">
    <property type="term" value="P:guanosine tetraphosphate metabolic process"/>
    <property type="evidence" value="ECO:0007669"/>
    <property type="project" value="InterPro"/>
</dbReference>
<dbReference type="CDD" id="cd01668">
    <property type="entry name" value="TGS_RSH"/>
    <property type="match status" value="1"/>
</dbReference>
<dbReference type="Gene3D" id="3.30.70.260">
    <property type="match status" value="1"/>
</dbReference>
<dbReference type="PROSITE" id="PS51880">
    <property type="entry name" value="TGS"/>
    <property type="match status" value="1"/>
</dbReference>
<reference evidence="4 5" key="1">
    <citation type="journal article" date="2016" name="Nat. Commun.">
        <title>Thousands of microbial genomes shed light on interconnected biogeochemical processes in an aquifer system.</title>
        <authorList>
            <person name="Anantharaman K."/>
            <person name="Brown C.T."/>
            <person name="Hug L.A."/>
            <person name="Sharon I."/>
            <person name="Castelle C.J."/>
            <person name="Probst A.J."/>
            <person name="Thomas B.C."/>
            <person name="Singh A."/>
            <person name="Wilkins M.J."/>
            <person name="Karaoz U."/>
            <person name="Brodie E.L."/>
            <person name="Williams K.H."/>
            <person name="Hubbard S.S."/>
            <person name="Banfield J.F."/>
        </authorList>
    </citation>
    <scope>NUCLEOTIDE SEQUENCE [LARGE SCALE GENOMIC DNA]</scope>
</reference>
<dbReference type="FunFam" id="3.10.20.30:FF:000002">
    <property type="entry name" value="GTP pyrophosphokinase (RelA/SpoT)"/>
    <property type="match status" value="1"/>
</dbReference>
<gene>
    <name evidence="4" type="ORF">A2755_02230</name>
</gene>
<dbReference type="CDD" id="cd05399">
    <property type="entry name" value="NT_Rel-Spo_like"/>
    <property type="match status" value="1"/>
</dbReference>
<accession>A0A1F8DRE8</accession>
<dbReference type="InterPro" id="IPR012676">
    <property type="entry name" value="TGS-like"/>
</dbReference>
<dbReference type="SUPFAM" id="SSF81271">
    <property type="entry name" value="TGS-like"/>
    <property type="match status" value="1"/>
</dbReference>